<keyword evidence="1" id="KW-0812">Transmembrane</keyword>
<protein>
    <submittedName>
        <fullName evidence="2">Uncharacterized protein</fullName>
    </submittedName>
</protein>
<dbReference type="EMBL" id="MFES01000001">
    <property type="protein sequence ID" value="OGE86677.1"/>
    <property type="molecule type" value="Genomic_DNA"/>
</dbReference>
<accession>A0A1F5P9S1</accession>
<evidence type="ECO:0000313" key="3">
    <source>
        <dbReference type="Proteomes" id="UP000176786"/>
    </source>
</evidence>
<sequence length="110" mass="12355">MNRKEQGMLQKIRVGALAFCLGVLFGIAMMLAGALHVERAGAGLYDAEILLSGWKFQAIMFSIWPAVGVLAILVASVPELWRKYCAYKFLREISRLPMEGQYDGQSWDRD</sequence>
<keyword evidence="1" id="KW-0472">Membrane</keyword>
<evidence type="ECO:0000313" key="2">
    <source>
        <dbReference type="EMBL" id="OGE86677.1"/>
    </source>
</evidence>
<dbReference type="AlphaFoldDB" id="A0A1F5P9S1"/>
<reference evidence="2 3" key="1">
    <citation type="journal article" date="2016" name="Nat. Commun.">
        <title>Thousands of microbial genomes shed light on interconnected biogeochemical processes in an aquifer system.</title>
        <authorList>
            <person name="Anantharaman K."/>
            <person name="Brown C.T."/>
            <person name="Hug L.A."/>
            <person name="Sharon I."/>
            <person name="Castelle C.J."/>
            <person name="Probst A.J."/>
            <person name="Thomas B.C."/>
            <person name="Singh A."/>
            <person name="Wilkins M.J."/>
            <person name="Karaoz U."/>
            <person name="Brodie E.L."/>
            <person name="Williams K.H."/>
            <person name="Hubbard S.S."/>
            <person name="Banfield J.F."/>
        </authorList>
    </citation>
    <scope>NUCLEOTIDE SEQUENCE [LARGE SCALE GENOMIC DNA]</scope>
</reference>
<comment type="caution">
    <text evidence="2">The sequence shown here is derived from an EMBL/GenBank/DDBJ whole genome shotgun (WGS) entry which is preliminary data.</text>
</comment>
<organism evidence="2 3">
    <name type="scientific">Candidatus Doudnabacteria bacterium RIFCSPHIGHO2_02_FULL_46_11</name>
    <dbReference type="NCBI Taxonomy" id="1817832"/>
    <lineage>
        <taxon>Bacteria</taxon>
        <taxon>Candidatus Doudnaibacteriota</taxon>
    </lineage>
</organism>
<gene>
    <name evidence="2" type="ORF">A3J48_01920</name>
</gene>
<feature type="transmembrane region" description="Helical" evidence="1">
    <location>
        <begin position="56"/>
        <end position="81"/>
    </location>
</feature>
<proteinExistence type="predicted"/>
<evidence type="ECO:0000256" key="1">
    <source>
        <dbReference type="SAM" id="Phobius"/>
    </source>
</evidence>
<dbReference type="Proteomes" id="UP000176786">
    <property type="component" value="Unassembled WGS sequence"/>
</dbReference>
<keyword evidence="1" id="KW-1133">Transmembrane helix</keyword>
<feature type="transmembrane region" description="Helical" evidence="1">
    <location>
        <begin position="12"/>
        <end position="36"/>
    </location>
</feature>
<name>A0A1F5P9S1_9BACT</name>